<dbReference type="EMBL" id="RSCL01000083">
    <property type="protein sequence ID" value="RUS92344.1"/>
    <property type="molecule type" value="Genomic_DNA"/>
</dbReference>
<sequence>MSWVSHHSQSEHYANLAEEALREQNNARAIELYRLAAEAEILALEALEPTKTRTIGITAVSAASLLYKAQEFRSSEQLAYQWLITDLLPAFAIRQLQELLQVIWSSRELVQKRA</sequence>
<evidence type="ECO:0000313" key="1">
    <source>
        <dbReference type="EMBL" id="RUS92344.1"/>
    </source>
</evidence>
<dbReference type="Proteomes" id="UP000271624">
    <property type="component" value="Unassembled WGS sequence"/>
</dbReference>
<protein>
    <recommendedName>
        <fullName evidence="3">DUF309 domain-containing protein</fullName>
    </recommendedName>
</protein>
<evidence type="ECO:0000313" key="2">
    <source>
        <dbReference type="Proteomes" id="UP000271624"/>
    </source>
</evidence>
<dbReference type="OrthoDB" id="8482011at2"/>
<accession>A0A3S1I572</accession>
<keyword evidence="2" id="KW-1185">Reference proteome</keyword>
<dbReference type="RefSeq" id="WP_127087828.1">
    <property type="nucleotide sequence ID" value="NZ_RSCL01000083.1"/>
</dbReference>
<reference evidence="1" key="2">
    <citation type="journal article" date="2019" name="Genome Biol. Evol.">
        <title>Day and night: Metabolic profiles and evolutionary relationships of six axenic non-marine cyanobacteria.</title>
        <authorList>
            <person name="Will S.E."/>
            <person name="Henke P."/>
            <person name="Boedeker C."/>
            <person name="Huang S."/>
            <person name="Brinkmann H."/>
            <person name="Rohde M."/>
            <person name="Jarek M."/>
            <person name="Friedl T."/>
            <person name="Seufert S."/>
            <person name="Schumacher M."/>
            <person name="Overmann J."/>
            <person name="Neumann-Schaal M."/>
            <person name="Petersen J."/>
        </authorList>
    </citation>
    <scope>NUCLEOTIDE SEQUENCE [LARGE SCALE GENOMIC DNA]</scope>
    <source>
        <strain evidence="1">PCC 7102</strain>
    </source>
</reference>
<name>A0A3S1I572_9CYAN</name>
<evidence type="ECO:0008006" key="3">
    <source>
        <dbReference type="Google" id="ProtNLM"/>
    </source>
</evidence>
<comment type="caution">
    <text evidence="1">The sequence shown here is derived from an EMBL/GenBank/DDBJ whole genome shotgun (WGS) entry which is preliminary data.</text>
</comment>
<organism evidence="1 2">
    <name type="scientific">Dulcicalothrix desertica PCC 7102</name>
    <dbReference type="NCBI Taxonomy" id="232991"/>
    <lineage>
        <taxon>Bacteria</taxon>
        <taxon>Bacillati</taxon>
        <taxon>Cyanobacteriota</taxon>
        <taxon>Cyanophyceae</taxon>
        <taxon>Nostocales</taxon>
        <taxon>Calotrichaceae</taxon>
        <taxon>Dulcicalothrix</taxon>
    </lineage>
</organism>
<reference evidence="1" key="1">
    <citation type="submission" date="2018-12" db="EMBL/GenBank/DDBJ databases">
        <authorList>
            <person name="Will S."/>
            <person name="Neumann-Schaal M."/>
            <person name="Henke P."/>
        </authorList>
    </citation>
    <scope>NUCLEOTIDE SEQUENCE</scope>
    <source>
        <strain evidence="1">PCC 7102</strain>
    </source>
</reference>
<proteinExistence type="predicted"/>
<gene>
    <name evidence="1" type="ORF">DSM106972_099450</name>
</gene>
<dbReference type="AlphaFoldDB" id="A0A3S1I572"/>